<gene>
    <name evidence="2" type="ORF">DCAR_0205614</name>
</gene>
<dbReference type="Gramene" id="KZM81041">
    <property type="protein sequence ID" value="KZM81041"/>
    <property type="gene ID" value="DCAR_031373"/>
</dbReference>
<dbReference type="AlphaFoldDB" id="A0A175YCT8"/>
<proteinExistence type="predicted"/>
<sequence length="273" mass="30218">MTSESHGTSGTNGSKDPGDTEKRRGKRGIVNMLKVKKARTKDIIQKMKDKINSGVKNPILTQLDAWEYARRDADGEVSDPATLQVLEDVSFPEHELTNIGTDDLLARAIPLEYVGRVRGLGWGVIKTSLKTTSTASELSKLKNDVSYLMNEINEMKRKGCNPVVQPGGSSHMDNFDMDNEVVGQHDDGDLVLGEYLPQGKNVCYLYVDPGRKYVGRGILHNDPNDRILHGIPLEAGYVRIQFEVAEKSEYNTQLPRPCDEANLVGEAPGYFLA</sequence>
<name>A0A175YCT8_DAUCS</name>
<organism evidence="2 3">
    <name type="scientific">Daucus carota subsp. sativus</name>
    <name type="common">Carrot</name>
    <dbReference type="NCBI Taxonomy" id="79200"/>
    <lineage>
        <taxon>Eukaryota</taxon>
        <taxon>Viridiplantae</taxon>
        <taxon>Streptophyta</taxon>
        <taxon>Embryophyta</taxon>
        <taxon>Tracheophyta</taxon>
        <taxon>Spermatophyta</taxon>
        <taxon>Magnoliopsida</taxon>
        <taxon>eudicotyledons</taxon>
        <taxon>Gunneridae</taxon>
        <taxon>Pentapetalae</taxon>
        <taxon>asterids</taxon>
        <taxon>campanulids</taxon>
        <taxon>Apiales</taxon>
        <taxon>Apiaceae</taxon>
        <taxon>Apioideae</taxon>
        <taxon>Scandiceae</taxon>
        <taxon>Daucinae</taxon>
        <taxon>Daucus</taxon>
        <taxon>Daucus sect. Daucus</taxon>
    </lineage>
</organism>
<dbReference type="Proteomes" id="UP000077755">
    <property type="component" value="Chromosome 2"/>
</dbReference>
<evidence type="ECO:0000256" key="1">
    <source>
        <dbReference type="SAM" id="MobiDB-lite"/>
    </source>
</evidence>
<feature type="compositionally biased region" description="Polar residues" evidence="1">
    <location>
        <begin position="1"/>
        <end position="14"/>
    </location>
</feature>
<accession>A0A175YCT8</accession>
<evidence type="ECO:0000313" key="2">
    <source>
        <dbReference type="EMBL" id="WOG86410.1"/>
    </source>
</evidence>
<reference evidence="2" key="1">
    <citation type="journal article" date="2016" name="Nat. Genet.">
        <title>A high-quality carrot genome assembly provides new insights into carotenoid accumulation and asterid genome evolution.</title>
        <authorList>
            <person name="Iorizzo M."/>
            <person name="Ellison S."/>
            <person name="Senalik D."/>
            <person name="Zeng P."/>
            <person name="Satapoomin P."/>
            <person name="Huang J."/>
            <person name="Bowman M."/>
            <person name="Iovene M."/>
            <person name="Sanseverino W."/>
            <person name="Cavagnaro P."/>
            <person name="Yildiz M."/>
            <person name="Macko-Podgorni A."/>
            <person name="Moranska E."/>
            <person name="Grzebelus E."/>
            <person name="Grzebelus D."/>
            <person name="Ashrafi H."/>
            <person name="Zheng Z."/>
            <person name="Cheng S."/>
            <person name="Spooner D."/>
            <person name="Van Deynze A."/>
            <person name="Simon P."/>
        </authorList>
    </citation>
    <scope>NUCLEOTIDE SEQUENCE</scope>
    <source>
        <tissue evidence="2">Leaf</tissue>
    </source>
</reference>
<evidence type="ECO:0000313" key="3">
    <source>
        <dbReference type="Proteomes" id="UP000077755"/>
    </source>
</evidence>
<keyword evidence="3" id="KW-1185">Reference proteome</keyword>
<reference evidence="2" key="2">
    <citation type="submission" date="2022-03" db="EMBL/GenBank/DDBJ databases">
        <title>Draft title - Genomic analysis of global carrot germplasm unveils the trajectory of domestication and the origin of high carotenoid orange carrot.</title>
        <authorList>
            <person name="Iorizzo M."/>
            <person name="Ellison S."/>
            <person name="Senalik D."/>
            <person name="Macko-Podgorni A."/>
            <person name="Grzebelus D."/>
            <person name="Bostan H."/>
            <person name="Rolling W."/>
            <person name="Curaba J."/>
            <person name="Simon P."/>
        </authorList>
    </citation>
    <scope>NUCLEOTIDE SEQUENCE</scope>
    <source>
        <tissue evidence="2">Leaf</tissue>
    </source>
</reference>
<dbReference type="EMBL" id="CP093344">
    <property type="protein sequence ID" value="WOG86410.1"/>
    <property type="molecule type" value="Genomic_DNA"/>
</dbReference>
<feature type="region of interest" description="Disordered" evidence="1">
    <location>
        <begin position="1"/>
        <end position="28"/>
    </location>
</feature>
<protein>
    <submittedName>
        <fullName evidence="2">Uncharacterized protein</fullName>
    </submittedName>
</protein>